<evidence type="ECO:0000256" key="4">
    <source>
        <dbReference type="ARBA" id="ARBA00022519"/>
    </source>
</evidence>
<dbReference type="InterPro" id="IPR035906">
    <property type="entry name" value="MetI-like_sf"/>
</dbReference>
<keyword evidence="6 8" id="KW-1133">Transmembrane helix</keyword>
<keyword evidence="3" id="KW-1003">Cell membrane</keyword>
<organism evidence="10 11">
    <name type="scientific">Candidatus Rhodoluna planktonica</name>
    <dbReference type="NCBI Taxonomy" id="535712"/>
    <lineage>
        <taxon>Bacteria</taxon>
        <taxon>Bacillati</taxon>
        <taxon>Actinomycetota</taxon>
        <taxon>Actinomycetes</taxon>
        <taxon>Micrococcales</taxon>
        <taxon>Microbacteriaceae</taxon>
        <taxon>Luna cluster</taxon>
        <taxon>Luna-1 subcluster</taxon>
        <taxon>Rhodoluna</taxon>
    </lineage>
</organism>
<keyword evidence="5 8" id="KW-0812">Transmembrane</keyword>
<feature type="transmembrane region" description="Helical" evidence="8">
    <location>
        <begin position="213"/>
        <end position="230"/>
    </location>
</feature>
<feature type="transmembrane region" description="Helical" evidence="8">
    <location>
        <begin position="322"/>
        <end position="340"/>
    </location>
</feature>
<protein>
    <recommendedName>
        <fullName evidence="9">ABC transmembrane type-1 domain-containing protein</fullName>
    </recommendedName>
</protein>
<dbReference type="PANTHER" id="PTHR43357">
    <property type="entry name" value="INNER MEMBRANE ABC TRANSPORTER PERMEASE PROTEIN YDCV"/>
    <property type="match status" value="1"/>
</dbReference>
<dbReference type="EMBL" id="CP015208">
    <property type="protein sequence ID" value="AOY56604.1"/>
    <property type="molecule type" value="Genomic_DNA"/>
</dbReference>
<evidence type="ECO:0000256" key="7">
    <source>
        <dbReference type="ARBA" id="ARBA00023136"/>
    </source>
</evidence>
<evidence type="ECO:0000313" key="11">
    <source>
        <dbReference type="Proteomes" id="UP000243784"/>
    </source>
</evidence>
<name>A0A1D9E0M1_9MICO</name>
<keyword evidence="4" id="KW-0997">Cell inner membrane</keyword>
<feature type="transmembrane region" description="Helical" evidence="8">
    <location>
        <begin position="34"/>
        <end position="58"/>
    </location>
</feature>
<dbReference type="InterPro" id="IPR000515">
    <property type="entry name" value="MetI-like"/>
</dbReference>
<evidence type="ECO:0000256" key="8">
    <source>
        <dbReference type="RuleBase" id="RU363032"/>
    </source>
</evidence>
<evidence type="ECO:0000313" key="10">
    <source>
        <dbReference type="EMBL" id="AOY56604.1"/>
    </source>
</evidence>
<comment type="subcellular location">
    <subcellularLocation>
        <location evidence="1">Cell inner membrane</location>
        <topology evidence="1">Multi-pass membrane protein</topology>
    </subcellularLocation>
    <subcellularLocation>
        <location evidence="8">Cell membrane</location>
        <topology evidence="8">Multi-pass membrane protein</topology>
    </subcellularLocation>
</comment>
<keyword evidence="2 8" id="KW-0813">Transport</keyword>
<feature type="transmembrane region" description="Helical" evidence="8">
    <location>
        <begin position="491"/>
        <end position="514"/>
    </location>
</feature>
<evidence type="ECO:0000259" key="9">
    <source>
        <dbReference type="PROSITE" id="PS50928"/>
    </source>
</evidence>
<accession>A0A1D9E0M1</accession>
<keyword evidence="11" id="KW-1185">Reference proteome</keyword>
<evidence type="ECO:0000256" key="3">
    <source>
        <dbReference type="ARBA" id="ARBA00022475"/>
    </source>
</evidence>
<feature type="domain" description="ABC transmembrane type-1" evidence="9">
    <location>
        <begin position="315"/>
        <end position="513"/>
    </location>
</feature>
<dbReference type="Proteomes" id="UP000243784">
    <property type="component" value="Chromosome"/>
</dbReference>
<dbReference type="KEGG" id="rpla:A4Z71_06610"/>
<dbReference type="SUPFAM" id="SSF161098">
    <property type="entry name" value="MetI-like"/>
    <property type="match status" value="2"/>
</dbReference>
<feature type="transmembrane region" description="Helical" evidence="8">
    <location>
        <begin position="390"/>
        <end position="410"/>
    </location>
</feature>
<evidence type="ECO:0000256" key="2">
    <source>
        <dbReference type="ARBA" id="ARBA00022448"/>
    </source>
</evidence>
<dbReference type="Pfam" id="PF00528">
    <property type="entry name" value="BPD_transp_1"/>
    <property type="match status" value="2"/>
</dbReference>
<evidence type="ECO:0000256" key="5">
    <source>
        <dbReference type="ARBA" id="ARBA00022692"/>
    </source>
</evidence>
<sequence length="525" mass="56862">MFFYWPAVRLVSLGTGGEMWSVLAEPKTLAAAWFTVWQAALSTAISIALAIPAALIFYRRSFAGQKFWLALLTLPMVLPSIVVAIMFASHREFHQVYQQLGFGWFYENPHYWIVAAHIFFNFSLALRAIGSAWSSVEQDIENAAELDGAGRFRVLLQISLPQLRTAIFSVAALVFLYCTTSFGIVLVLGDGLVHSIETEIATAALQFLDLEKAATLALLQTVISLIAFLVSTRFGSGQVSLESIDADQQRPKITSRDWAATWPTAIVAIALILVPMLGLVGRAFLVDGSVSLQNFINLLGRGERQLLNISVVAAAGNSLRNLLVATMLALIIGFIAAYLLSRTGREADSPWLTRSLDFALLLPVGVSAVVLGLGYLVTFSTPPIALRSSWLVLPLVQALMAVPLIIRVVYPALIGIDRQQLESAELDGASAWLRFSLIELGIVRQAVITAVAFTMIVSLGEFGAATLLTFGDQATLPTVLYQLISRPGGQNFGMAMATASLILLVSFSLIALAARKQSWRRSGAS</sequence>
<dbReference type="GO" id="GO:0005886">
    <property type="term" value="C:plasma membrane"/>
    <property type="evidence" value="ECO:0007669"/>
    <property type="project" value="UniProtKB-SubCell"/>
</dbReference>
<gene>
    <name evidence="10" type="ORF">A4Z71_06610</name>
</gene>
<feature type="transmembrane region" description="Helical" evidence="8">
    <location>
        <begin position="67"/>
        <end position="89"/>
    </location>
</feature>
<feature type="transmembrane region" description="Helical" evidence="8">
    <location>
        <begin position="446"/>
        <end position="471"/>
    </location>
</feature>
<dbReference type="GO" id="GO:0055085">
    <property type="term" value="P:transmembrane transport"/>
    <property type="evidence" value="ECO:0007669"/>
    <property type="project" value="InterPro"/>
</dbReference>
<reference evidence="10 11" key="1">
    <citation type="journal article" date="2016" name="Biochim. Biophys. Acta">
        <title>Photochemical characterization of actinorhodopsin and its functional existence in the natural host.</title>
        <authorList>
            <person name="Nakamura S."/>
            <person name="Kikukawa T."/>
            <person name="Tamogami J."/>
            <person name="Kamiya M."/>
            <person name="Aizawa T."/>
            <person name="Hahn M.W."/>
            <person name="Ihara K."/>
            <person name="Kamo N."/>
            <person name="Demura M."/>
        </authorList>
    </citation>
    <scope>NUCLEOTIDE SEQUENCE [LARGE SCALE GENOMIC DNA]</scope>
    <source>
        <strain evidence="10 11">MWH-Dar1</strain>
    </source>
</reference>
<feature type="transmembrane region" description="Helical" evidence="8">
    <location>
        <begin position="260"/>
        <end position="285"/>
    </location>
</feature>
<dbReference type="STRING" id="535712.A4Z71_06610"/>
<evidence type="ECO:0000256" key="1">
    <source>
        <dbReference type="ARBA" id="ARBA00004429"/>
    </source>
</evidence>
<evidence type="ECO:0000256" key="6">
    <source>
        <dbReference type="ARBA" id="ARBA00022989"/>
    </source>
</evidence>
<feature type="transmembrane region" description="Helical" evidence="8">
    <location>
        <begin position="166"/>
        <end position="188"/>
    </location>
</feature>
<dbReference type="CDD" id="cd06261">
    <property type="entry name" value="TM_PBP2"/>
    <property type="match status" value="2"/>
</dbReference>
<feature type="transmembrane region" description="Helical" evidence="8">
    <location>
        <begin position="109"/>
        <end position="129"/>
    </location>
</feature>
<dbReference type="Gene3D" id="1.10.3720.10">
    <property type="entry name" value="MetI-like"/>
    <property type="match status" value="2"/>
</dbReference>
<feature type="transmembrane region" description="Helical" evidence="8">
    <location>
        <begin position="360"/>
        <end position="378"/>
    </location>
</feature>
<comment type="similarity">
    <text evidence="8">Belongs to the binding-protein-dependent transport system permease family.</text>
</comment>
<dbReference type="PANTHER" id="PTHR43357:SF4">
    <property type="entry name" value="INNER MEMBRANE ABC TRANSPORTER PERMEASE PROTEIN YDCV"/>
    <property type="match status" value="1"/>
</dbReference>
<proteinExistence type="inferred from homology"/>
<dbReference type="AlphaFoldDB" id="A0A1D9E0M1"/>
<keyword evidence="7 8" id="KW-0472">Membrane</keyword>
<feature type="domain" description="ABC transmembrane type-1" evidence="9">
    <location>
        <begin position="32"/>
        <end position="231"/>
    </location>
</feature>
<dbReference type="PROSITE" id="PS50928">
    <property type="entry name" value="ABC_TM1"/>
    <property type="match status" value="2"/>
</dbReference>